<reference evidence="1" key="1">
    <citation type="journal article" date="2015" name="Front. Microbiol.">
        <title>Combining genomic sequencing methods to explore viral diversity and reveal potential virus-host interactions.</title>
        <authorList>
            <person name="Chow C.E."/>
            <person name="Winget D.M."/>
            <person name="White R.A.III."/>
            <person name="Hallam S.J."/>
            <person name="Suttle C.A."/>
        </authorList>
    </citation>
    <scope>NUCLEOTIDE SEQUENCE</scope>
    <source>
        <strain evidence="1">Anoxic2_4</strain>
    </source>
</reference>
<protein>
    <submittedName>
        <fullName evidence="1">Uncharacterized protein</fullName>
    </submittedName>
</protein>
<reference evidence="1" key="2">
    <citation type="submission" date="2015-03" db="EMBL/GenBank/DDBJ databases">
        <authorList>
            <person name="Chow C.-E.T."/>
            <person name="Winget D.M."/>
            <person name="White R.A.III."/>
            <person name="Hallam S.J."/>
            <person name="Suttle C.A."/>
        </authorList>
    </citation>
    <scope>NUCLEOTIDE SEQUENCE</scope>
    <source>
        <strain evidence="1">Anoxic2_4</strain>
    </source>
</reference>
<dbReference type="EMBL" id="KR029588">
    <property type="protein sequence ID" value="AKH47037.1"/>
    <property type="molecule type" value="Genomic_DNA"/>
</dbReference>
<organism evidence="1">
    <name type="scientific">uncultured marine virus</name>
    <dbReference type="NCBI Taxonomy" id="186617"/>
    <lineage>
        <taxon>Viruses</taxon>
        <taxon>environmental samples</taxon>
    </lineage>
</organism>
<name>A0A0F7L6A8_9VIRU</name>
<evidence type="ECO:0000313" key="1">
    <source>
        <dbReference type="EMBL" id="AKH47037.1"/>
    </source>
</evidence>
<accession>A0A0F7L6A8</accession>
<proteinExistence type="predicted"/>
<sequence length="104" mass="10719">MYAPVNTCTILPFESVVEPSVVNASTVITSVSPGVEAPVFLSIVSPVTVISPEISLPAFMTITILPIPFVTTRSVGEESSGCPVANDASPPWMLLSLALDGSAS</sequence>